<dbReference type="AlphaFoldDB" id="A0A285CVP9"/>
<organism evidence="5 6">
    <name type="scientific">Cereibacter ovatus</name>
    <dbReference type="NCBI Taxonomy" id="439529"/>
    <lineage>
        <taxon>Bacteria</taxon>
        <taxon>Pseudomonadati</taxon>
        <taxon>Pseudomonadota</taxon>
        <taxon>Alphaproteobacteria</taxon>
        <taxon>Rhodobacterales</taxon>
        <taxon>Paracoccaceae</taxon>
        <taxon>Cereibacter</taxon>
    </lineage>
</organism>
<dbReference type="PANTHER" id="PTHR12631:SF10">
    <property type="entry name" value="BETA-XYLOSIDASE-LIKE PROTEIN-RELATED"/>
    <property type="match status" value="1"/>
</dbReference>
<name>A0A285CVP9_9RHOB</name>
<evidence type="ECO:0000256" key="1">
    <source>
        <dbReference type="ARBA" id="ARBA00022801"/>
    </source>
</evidence>
<dbReference type="GO" id="GO:0000272">
    <property type="term" value="P:polysaccharide catabolic process"/>
    <property type="evidence" value="ECO:0007669"/>
    <property type="project" value="InterPro"/>
</dbReference>
<evidence type="ECO:0000256" key="2">
    <source>
        <dbReference type="ARBA" id="ARBA00023295"/>
    </source>
</evidence>
<dbReference type="OrthoDB" id="9776971at2"/>
<dbReference type="InterPro" id="IPR005543">
    <property type="entry name" value="PASTA_dom"/>
</dbReference>
<accession>A0A285CVP9</accession>
<sequence>MELQLNELDVPQSDKLGLAFPISDPKTYAALADAGFGAVRLGVSWQLIEASDDAWNWAGLDSRIKALTDAGIKPLLTFYSDAVWATSPGDNDAKNLLPNDMAEWAEFVGATAARYGSLVDDYQVANEFSSINNRSGGWASTSEALVTYVNTAYDAVKAADPQSTFVMGGVASLVADMAQVNLDRATFEPSQPISATSSMTYTVKELRSAEADALIAERLLIPLQQARYDQAAVHLYGDRTLDALRIELISDLSGGRPVIVTESGAPTYDGTTTPTGVDYFATSALSDLGAIAAGAETVYWFQDYITGSTYYNQLIALRDENGNPKPSLWAKKLLAIYLTDDAKVTTAAEGIYHVASPTGGDALMGMGSSFAASDLYGAFGTNDVWVLEDPSTGGMRLLSPGERPADSDFVVTDNGWLERFVGGGDQNPVPTPIPEPTPEPTPTPEPIPEPIPEPTPTPEPAPTPIEEPIPEPVYITVQTGSVGIEFAKRSLLQTEVSQTVDGKVVATNVYSGQKKVSSISLDQLDITLSAAAPGTSAALCWKTGRFGVISGNESKADAQQIDGNERLIIEFDRLLAKGDFQSLSLTAWDAANGETAVFSAYHNGILVASGEETFASGSVSFDPGVTFDRLEIGAGAYDAFALRGIEVDLFGLQLA</sequence>
<evidence type="ECO:0000313" key="6">
    <source>
        <dbReference type="Proteomes" id="UP000219467"/>
    </source>
</evidence>
<proteinExistence type="predicted"/>
<feature type="region of interest" description="Disordered" evidence="3">
    <location>
        <begin position="420"/>
        <end position="465"/>
    </location>
</feature>
<evidence type="ECO:0000313" key="5">
    <source>
        <dbReference type="EMBL" id="SNX71106.1"/>
    </source>
</evidence>
<dbReference type="Gene3D" id="3.20.20.80">
    <property type="entry name" value="Glycosidases"/>
    <property type="match status" value="1"/>
</dbReference>
<reference evidence="6" key="1">
    <citation type="submission" date="2017-08" db="EMBL/GenBank/DDBJ databases">
        <authorList>
            <person name="Varghese N."/>
            <person name="Submissions S."/>
        </authorList>
    </citation>
    <scope>NUCLEOTIDE SEQUENCE [LARGE SCALE GENOMIC DNA]</scope>
    <source>
        <strain evidence="6">JA234</strain>
    </source>
</reference>
<dbReference type="EMBL" id="OAOQ01000008">
    <property type="protein sequence ID" value="SNX71106.1"/>
    <property type="molecule type" value="Genomic_DNA"/>
</dbReference>
<dbReference type="PROSITE" id="PS51178">
    <property type="entry name" value="PASTA"/>
    <property type="match status" value="1"/>
</dbReference>
<dbReference type="Proteomes" id="UP000219467">
    <property type="component" value="Unassembled WGS sequence"/>
</dbReference>
<keyword evidence="6" id="KW-1185">Reference proteome</keyword>
<dbReference type="InterPro" id="IPR017853">
    <property type="entry name" value="GH"/>
</dbReference>
<evidence type="ECO:0000259" key="4">
    <source>
        <dbReference type="PROSITE" id="PS51178"/>
    </source>
</evidence>
<keyword evidence="2" id="KW-0326">Glycosidase</keyword>
<dbReference type="PANTHER" id="PTHR12631">
    <property type="entry name" value="ALPHA-L-IDURONIDASE"/>
    <property type="match status" value="1"/>
</dbReference>
<dbReference type="InterPro" id="IPR051923">
    <property type="entry name" value="Glycosyl_Hydrolase_39"/>
</dbReference>
<protein>
    <submittedName>
        <fullName evidence="5">Cellulase (Glycosyl hydrolase family 5)</fullName>
    </submittedName>
</protein>
<feature type="domain" description="PASTA" evidence="4">
    <location>
        <begin position="465"/>
        <end position="530"/>
    </location>
</feature>
<dbReference type="GO" id="GO:0004553">
    <property type="term" value="F:hydrolase activity, hydrolyzing O-glycosyl compounds"/>
    <property type="evidence" value="ECO:0007669"/>
    <property type="project" value="InterPro"/>
</dbReference>
<feature type="compositionally biased region" description="Pro residues" evidence="3">
    <location>
        <begin position="429"/>
        <end position="465"/>
    </location>
</feature>
<dbReference type="Pfam" id="PF00150">
    <property type="entry name" value="Cellulase"/>
    <property type="match status" value="1"/>
</dbReference>
<dbReference type="SUPFAM" id="SSF51445">
    <property type="entry name" value="(Trans)glycosidases"/>
    <property type="match status" value="1"/>
</dbReference>
<dbReference type="RefSeq" id="WP_097030642.1">
    <property type="nucleotide sequence ID" value="NZ_OAOQ01000008.1"/>
</dbReference>
<keyword evidence="1 5" id="KW-0378">Hydrolase</keyword>
<evidence type="ECO:0000256" key="3">
    <source>
        <dbReference type="SAM" id="MobiDB-lite"/>
    </source>
</evidence>
<dbReference type="InterPro" id="IPR001547">
    <property type="entry name" value="Glyco_hydro_5"/>
</dbReference>
<gene>
    <name evidence="5" type="ORF">SAMN05878503_10859</name>
</gene>